<dbReference type="AlphaFoldDB" id="A0A0E9NSF6"/>
<keyword evidence="5" id="KW-1185">Reference proteome</keyword>
<keyword evidence="3" id="KW-0472">Membrane</keyword>
<keyword evidence="1" id="KW-0175">Coiled coil</keyword>
<evidence type="ECO:0000256" key="3">
    <source>
        <dbReference type="SAM" id="Phobius"/>
    </source>
</evidence>
<name>A0A0E9NSF6_SAICN</name>
<feature type="compositionally biased region" description="Low complexity" evidence="2">
    <location>
        <begin position="550"/>
        <end position="566"/>
    </location>
</feature>
<dbReference type="RefSeq" id="XP_019024407.1">
    <property type="nucleotide sequence ID" value="XM_019167649.1"/>
</dbReference>
<keyword evidence="3" id="KW-1133">Transmembrane helix</keyword>
<dbReference type="EMBL" id="BACD03000092">
    <property type="protein sequence ID" value="GAO52832.1"/>
    <property type="molecule type" value="Genomic_DNA"/>
</dbReference>
<feature type="region of interest" description="Disordered" evidence="2">
    <location>
        <begin position="524"/>
        <end position="594"/>
    </location>
</feature>
<evidence type="ECO:0000256" key="2">
    <source>
        <dbReference type="SAM" id="MobiDB-lite"/>
    </source>
</evidence>
<feature type="compositionally biased region" description="Acidic residues" evidence="2">
    <location>
        <begin position="388"/>
        <end position="403"/>
    </location>
</feature>
<accession>A0A0E9NSF6</accession>
<evidence type="ECO:0000313" key="5">
    <source>
        <dbReference type="Proteomes" id="UP000033140"/>
    </source>
</evidence>
<proteinExistence type="predicted"/>
<reference evidence="4 5" key="3">
    <citation type="journal article" date="2015" name="Genome Announc.">
        <title>Draft Genome Sequence of the Archiascomycetous Yeast Saitoella complicata.</title>
        <authorList>
            <person name="Yamauchi K."/>
            <person name="Kondo S."/>
            <person name="Hamamoto M."/>
            <person name="Takahashi Y."/>
            <person name="Ogura Y."/>
            <person name="Hayashi T."/>
            <person name="Nishida H."/>
        </authorList>
    </citation>
    <scope>NUCLEOTIDE SEQUENCE [LARGE SCALE GENOMIC DNA]</scope>
    <source>
        <strain evidence="4 5">NRRL Y-17804</strain>
    </source>
</reference>
<comment type="caution">
    <text evidence="4">The sequence shown here is derived from an EMBL/GenBank/DDBJ whole genome shotgun (WGS) entry which is preliminary data.</text>
</comment>
<evidence type="ECO:0008006" key="6">
    <source>
        <dbReference type="Google" id="ProtNLM"/>
    </source>
</evidence>
<feature type="compositionally biased region" description="Basic and acidic residues" evidence="2">
    <location>
        <begin position="567"/>
        <end position="585"/>
    </location>
</feature>
<organism evidence="4 5">
    <name type="scientific">Saitoella complicata (strain BCRC 22490 / CBS 7301 / JCM 7358 / NBRC 10748 / NRRL Y-17804)</name>
    <dbReference type="NCBI Taxonomy" id="698492"/>
    <lineage>
        <taxon>Eukaryota</taxon>
        <taxon>Fungi</taxon>
        <taxon>Dikarya</taxon>
        <taxon>Ascomycota</taxon>
        <taxon>Taphrinomycotina</taxon>
        <taxon>Taphrinomycotina incertae sedis</taxon>
        <taxon>Saitoella</taxon>
    </lineage>
</organism>
<feature type="coiled-coil region" evidence="1">
    <location>
        <begin position="105"/>
        <end position="132"/>
    </location>
</feature>
<feature type="compositionally biased region" description="Polar residues" evidence="2">
    <location>
        <begin position="365"/>
        <end position="387"/>
    </location>
</feature>
<reference evidence="4 5" key="1">
    <citation type="journal article" date="2011" name="J. Gen. Appl. Microbiol.">
        <title>Draft genome sequencing of the enigmatic yeast Saitoella complicata.</title>
        <authorList>
            <person name="Nishida H."/>
            <person name="Hamamoto M."/>
            <person name="Sugiyama J."/>
        </authorList>
    </citation>
    <scope>NUCLEOTIDE SEQUENCE [LARGE SCALE GENOMIC DNA]</scope>
    <source>
        <strain evidence="4 5">NRRL Y-17804</strain>
    </source>
</reference>
<keyword evidence="3" id="KW-0812">Transmembrane</keyword>
<dbReference type="Proteomes" id="UP000033140">
    <property type="component" value="Unassembled WGS sequence"/>
</dbReference>
<evidence type="ECO:0000313" key="4">
    <source>
        <dbReference type="EMBL" id="GAO52832.1"/>
    </source>
</evidence>
<evidence type="ECO:0000256" key="1">
    <source>
        <dbReference type="SAM" id="Coils"/>
    </source>
</evidence>
<gene>
    <name evidence="4" type="ORF">G7K_6898-t1</name>
</gene>
<sequence length="750" mass="85305">MRFLAVLEMIVAMMIVGIELTICHYVLHCFHSIQLRRYVLLGFTYAQCAHRVYHIVYVALCEVPIRRINNRACLKFIFKILYRTVVSGLVEVAWYGEMELWDKIEAVAIRDVQKLREEIAQLKEERLLSSCTHVQQSVHEPDVMLPSGLAAVVDEVINALTITYVEPMFTAAFFPIDITTLLFEISVMLRHVPTAAYTRALSISPSRLLANMVRDMTEIAKLIVEQCHNPAATTLPTEGHVLAMRQMAGRIVSSLTRSEDQVHGVLRAIMNNGVERLLGDGLNVIANWDWICECIIAADDKLTNDDYAGDFLNTIPPALETQDGEEEPESLMCVEFLALNDEFGYGEKCETQQLTDSDTTITAVAQDSPSETPASSWSLQPSPNFAQQEEEEEHEWGGEPEEEARDGLNEVFTDCHVARTVRVSYLPDKNKKRPLLITVLLKGTEIKEAERRYSYKNLKAFEKKVAKRVGPLPSRENVVGLQAWLQALIDNVLSEERCVREFFGLCNKKRLSISLNSVRMFRGKKNTSEEDFESDKARASTELTPESTPRRSFASIFRSSRQSSPRDSMEKTLVDSEHDPEEPKPIPKSGLTLQPPAFTPLKKWEIEPIRDLALDVLKRIGDFRGGIRASIIAKCSAWLPLDAYIVKRINFHLEAIVSTITEERIIHLLEKVKELILAKDVEKKTYTDEERKELRRKARDVLGRNKMLKYLVEDVNIAAFWDAFFVTMEDERVVRAAVVMGVEKIVNRVF</sequence>
<feature type="transmembrane region" description="Helical" evidence="3">
    <location>
        <begin position="6"/>
        <end position="27"/>
    </location>
</feature>
<feature type="region of interest" description="Disordered" evidence="2">
    <location>
        <begin position="365"/>
        <end position="403"/>
    </location>
</feature>
<reference evidence="4 5" key="2">
    <citation type="journal article" date="2014" name="J. Gen. Appl. Microbiol.">
        <title>The early diverging ascomycetous budding yeast Saitoella complicata has three histone deacetylases belonging to the Clr6, Hos2, and Rpd3 lineages.</title>
        <authorList>
            <person name="Nishida H."/>
            <person name="Matsumoto T."/>
            <person name="Kondo S."/>
            <person name="Hamamoto M."/>
            <person name="Yoshikawa H."/>
        </authorList>
    </citation>
    <scope>NUCLEOTIDE SEQUENCE [LARGE SCALE GENOMIC DNA]</scope>
    <source>
        <strain evidence="4 5">NRRL Y-17804</strain>
    </source>
</reference>
<protein>
    <recommendedName>
        <fullName evidence="6">PXA domain-containing protein</fullName>
    </recommendedName>
</protein>